<comment type="caution">
    <text evidence="1">The sequence shown here is derived from an EMBL/GenBank/DDBJ whole genome shotgun (WGS) entry which is preliminary data.</text>
</comment>
<keyword evidence="2" id="KW-1185">Reference proteome</keyword>
<accession>A0ACB9DFE7</accession>
<evidence type="ECO:0000313" key="1">
    <source>
        <dbReference type="EMBL" id="KAI3745216.1"/>
    </source>
</evidence>
<organism evidence="1 2">
    <name type="scientific">Smallanthus sonchifolius</name>
    <dbReference type="NCBI Taxonomy" id="185202"/>
    <lineage>
        <taxon>Eukaryota</taxon>
        <taxon>Viridiplantae</taxon>
        <taxon>Streptophyta</taxon>
        <taxon>Embryophyta</taxon>
        <taxon>Tracheophyta</taxon>
        <taxon>Spermatophyta</taxon>
        <taxon>Magnoliopsida</taxon>
        <taxon>eudicotyledons</taxon>
        <taxon>Gunneridae</taxon>
        <taxon>Pentapetalae</taxon>
        <taxon>asterids</taxon>
        <taxon>campanulids</taxon>
        <taxon>Asterales</taxon>
        <taxon>Asteraceae</taxon>
        <taxon>Asteroideae</taxon>
        <taxon>Heliantheae alliance</taxon>
        <taxon>Millerieae</taxon>
        <taxon>Smallanthus</taxon>
    </lineage>
</organism>
<name>A0ACB9DFE7_9ASTR</name>
<reference evidence="2" key="1">
    <citation type="journal article" date="2022" name="Mol. Ecol. Resour.">
        <title>The genomes of chicory, endive, great burdock and yacon provide insights into Asteraceae palaeo-polyploidization history and plant inulin production.</title>
        <authorList>
            <person name="Fan W."/>
            <person name="Wang S."/>
            <person name="Wang H."/>
            <person name="Wang A."/>
            <person name="Jiang F."/>
            <person name="Liu H."/>
            <person name="Zhao H."/>
            <person name="Xu D."/>
            <person name="Zhang Y."/>
        </authorList>
    </citation>
    <scope>NUCLEOTIDE SEQUENCE [LARGE SCALE GENOMIC DNA]</scope>
    <source>
        <strain evidence="2">cv. Yunnan</strain>
    </source>
</reference>
<reference evidence="1 2" key="2">
    <citation type="journal article" date="2022" name="Mol. Ecol. Resour.">
        <title>The genomes of chicory, endive, great burdock and yacon provide insights into Asteraceae paleo-polyploidization history and plant inulin production.</title>
        <authorList>
            <person name="Fan W."/>
            <person name="Wang S."/>
            <person name="Wang H."/>
            <person name="Wang A."/>
            <person name="Jiang F."/>
            <person name="Liu H."/>
            <person name="Zhao H."/>
            <person name="Xu D."/>
            <person name="Zhang Y."/>
        </authorList>
    </citation>
    <scope>NUCLEOTIDE SEQUENCE [LARGE SCALE GENOMIC DNA]</scope>
    <source>
        <strain evidence="2">cv. Yunnan</strain>
        <tissue evidence="1">Leaves</tissue>
    </source>
</reference>
<dbReference type="Proteomes" id="UP001056120">
    <property type="component" value="Linkage Group LG19"/>
</dbReference>
<evidence type="ECO:0000313" key="2">
    <source>
        <dbReference type="Proteomes" id="UP001056120"/>
    </source>
</evidence>
<protein>
    <submittedName>
        <fullName evidence="1">Uncharacterized protein</fullName>
    </submittedName>
</protein>
<gene>
    <name evidence="1" type="ORF">L1987_58324</name>
</gene>
<proteinExistence type="predicted"/>
<dbReference type="EMBL" id="CM042036">
    <property type="protein sequence ID" value="KAI3745216.1"/>
    <property type="molecule type" value="Genomic_DNA"/>
</dbReference>
<sequence length="133" mass="14029">MLIPGGVLPCDGPFVTSKHAGGDEAKAGGSRLRPSFQDVAFTGKTVEVDADTACVKHSDKSQRQVQMSDPLNENPDNTSLSSTSDQVANNTQLEASVNQLKVVVHGAEEARDKAVVENVVVIAVRDEAVKSVN</sequence>